<comment type="caution">
    <text evidence="9">The sequence shown here is derived from an EMBL/GenBank/DDBJ whole genome shotgun (WGS) entry which is preliminary data.</text>
</comment>
<dbReference type="RefSeq" id="WP_331847188.1">
    <property type="nucleotide sequence ID" value="NZ_JAZHPZ010000006.1"/>
</dbReference>
<accession>A0ABU7VT80</accession>
<feature type="transmembrane region" description="Helical" evidence="8">
    <location>
        <begin position="216"/>
        <end position="240"/>
    </location>
</feature>
<evidence type="ECO:0000256" key="3">
    <source>
        <dbReference type="ARBA" id="ARBA00022448"/>
    </source>
</evidence>
<feature type="transmembrane region" description="Helical" evidence="8">
    <location>
        <begin position="146"/>
        <end position="164"/>
    </location>
</feature>
<evidence type="ECO:0000256" key="6">
    <source>
        <dbReference type="ARBA" id="ARBA00022989"/>
    </source>
</evidence>
<evidence type="ECO:0000256" key="1">
    <source>
        <dbReference type="ARBA" id="ARBA00004141"/>
    </source>
</evidence>
<reference evidence="9 10" key="1">
    <citation type="submission" date="2024-02" db="EMBL/GenBank/DDBJ databases">
        <title>A nitrogen-fixing paenibacillus bacterium.</title>
        <authorList>
            <person name="Zhang W.L."/>
            <person name="Chen S.F."/>
        </authorList>
    </citation>
    <scope>NUCLEOTIDE SEQUENCE [LARGE SCALE GENOMIC DNA]</scope>
    <source>
        <strain evidence="9 10">M1</strain>
    </source>
</reference>
<feature type="transmembrane region" description="Helical" evidence="8">
    <location>
        <begin position="38"/>
        <end position="61"/>
    </location>
</feature>
<dbReference type="PANTHER" id="PTHR34975">
    <property type="entry name" value="SPORE GERMINATION PROTEIN A2"/>
    <property type="match status" value="1"/>
</dbReference>
<keyword evidence="5 8" id="KW-0812">Transmembrane</keyword>
<dbReference type="Proteomes" id="UP001306950">
    <property type="component" value="Unassembled WGS sequence"/>
</dbReference>
<gene>
    <name evidence="9" type="ORF">V3851_14085</name>
</gene>
<keyword evidence="6 8" id="KW-1133">Transmembrane helix</keyword>
<feature type="transmembrane region" description="Helical" evidence="8">
    <location>
        <begin position="81"/>
        <end position="102"/>
    </location>
</feature>
<dbReference type="Pfam" id="PF03845">
    <property type="entry name" value="Spore_permease"/>
    <property type="match status" value="1"/>
</dbReference>
<keyword evidence="10" id="KW-1185">Reference proteome</keyword>
<keyword evidence="4" id="KW-0309">Germination</keyword>
<keyword evidence="7 8" id="KW-0472">Membrane</keyword>
<evidence type="ECO:0000256" key="5">
    <source>
        <dbReference type="ARBA" id="ARBA00022692"/>
    </source>
</evidence>
<name>A0ABU7VT80_9BACL</name>
<evidence type="ECO:0000256" key="8">
    <source>
        <dbReference type="SAM" id="Phobius"/>
    </source>
</evidence>
<evidence type="ECO:0000313" key="10">
    <source>
        <dbReference type="Proteomes" id="UP001306950"/>
    </source>
</evidence>
<evidence type="ECO:0000256" key="2">
    <source>
        <dbReference type="ARBA" id="ARBA00007998"/>
    </source>
</evidence>
<evidence type="ECO:0000313" key="9">
    <source>
        <dbReference type="EMBL" id="MEF2966966.1"/>
    </source>
</evidence>
<feature type="transmembrane region" description="Helical" evidence="8">
    <location>
        <begin position="301"/>
        <end position="323"/>
    </location>
</feature>
<feature type="transmembrane region" description="Helical" evidence="8">
    <location>
        <begin position="268"/>
        <end position="289"/>
    </location>
</feature>
<evidence type="ECO:0000256" key="4">
    <source>
        <dbReference type="ARBA" id="ARBA00022544"/>
    </source>
</evidence>
<dbReference type="NCBIfam" id="TIGR00912">
    <property type="entry name" value="2A0309"/>
    <property type="match status" value="1"/>
</dbReference>
<comment type="similarity">
    <text evidence="2">Belongs to the amino acid-polyamine-organocation (APC) superfamily. Spore germination protein (SGP) (TC 2.A.3.9) family.</text>
</comment>
<dbReference type="InterPro" id="IPR004761">
    <property type="entry name" value="Spore_GerAB"/>
</dbReference>
<dbReference type="EMBL" id="JAZHPZ010000006">
    <property type="protein sequence ID" value="MEF2966966.1"/>
    <property type="molecule type" value="Genomic_DNA"/>
</dbReference>
<organism evidence="9 10">
    <name type="scientific">Paenibacillus haidiansis</name>
    <dbReference type="NCBI Taxonomy" id="1574488"/>
    <lineage>
        <taxon>Bacteria</taxon>
        <taxon>Bacillati</taxon>
        <taxon>Bacillota</taxon>
        <taxon>Bacilli</taxon>
        <taxon>Bacillales</taxon>
        <taxon>Paenibacillaceae</taxon>
        <taxon>Paenibacillus</taxon>
    </lineage>
</organism>
<feature type="transmembrane region" description="Helical" evidence="8">
    <location>
        <begin position="184"/>
        <end position="204"/>
    </location>
</feature>
<comment type="subcellular location">
    <subcellularLocation>
        <location evidence="1">Membrane</location>
        <topology evidence="1">Multi-pass membrane protein</topology>
    </subcellularLocation>
</comment>
<protein>
    <submittedName>
        <fullName evidence="9">Endospore germination permease</fullName>
    </submittedName>
</protein>
<dbReference type="Gene3D" id="1.20.1740.10">
    <property type="entry name" value="Amino acid/polyamine transporter I"/>
    <property type="match status" value="1"/>
</dbReference>
<dbReference type="PANTHER" id="PTHR34975:SF2">
    <property type="entry name" value="SPORE GERMINATION PROTEIN A2"/>
    <property type="match status" value="1"/>
</dbReference>
<sequence length="362" mass="40294">MSRKQTILTIQAATVIASSTFGVSVLSFPNAMARSAGTGAPLMTVAGILLALLGFWPLASLGRKFKGQTIFEYGQVLIGKWAAAGIHVLLLLFFTVSSALYIREFGNVLSIVVFRKTPIEVSMILILLTVAFSCRRDVVKFSYIHIFYFPFMFLPFLLLMLLSVSRIDILNLLPMMGNHPMNPIGFAQSLSLYLGTFVITVLIPHMSNPEASMKSVIYGIIASGALYLLMILSSLGIYGVQETKKLIYPTLELSRSISLGGVLERFDVLFIVVWFVTVYTTIYTSYYLASYTLSKLLNFSDLRVSSSFLFPFLLAISLIPRSVFQSGDIARSTEFVGIVLAILYPLLLKIISLFHRRRERNP</sequence>
<feature type="transmembrane region" description="Helical" evidence="8">
    <location>
        <begin position="335"/>
        <end position="354"/>
    </location>
</feature>
<evidence type="ECO:0000256" key="7">
    <source>
        <dbReference type="ARBA" id="ARBA00023136"/>
    </source>
</evidence>
<feature type="transmembrane region" description="Helical" evidence="8">
    <location>
        <begin position="108"/>
        <end position="134"/>
    </location>
</feature>
<proteinExistence type="inferred from homology"/>
<keyword evidence="3" id="KW-0813">Transport</keyword>